<evidence type="ECO:0000256" key="1">
    <source>
        <dbReference type="SAM" id="MobiDB-lite"/>
    </source>
</evidence>
<organism evidence="7">
    <name type="scientific">Hymenolepis diminuta</name>
    <name type="common">Rat tapeworm</name>
    <dbReference type="NCBI Taxonomy" id="6216"/>
    <lineage>
        <taxon>Eukaryota</taxon>
        <taxon>Metazoa</taxon>
        <taxon>Spiralia</taxon>
        <taxon>Lophotrochozoa</taxon>
        <taxon>Platyhelminthes</taxon>
        <taxon>Cestoda</taxon>
        <taxon>Eucestoda</taxon>
        <taxon>Cyclophyllidea</taxon>
        <taxon>Hymenolepididae</taxon>
        <taxon>Hymenolepis</taxon>
    </lineage>
</organism>
<dbReference type="OrthoDB" id="6271797at2759"/>
<dbReference type="Proteomes" id="UP000274504">
    <property type="component" value="Unassembled WGS sequence"/>
</dbReference>
<feature type="domain" description="CTLH" evidence="2">
    <location>
        <begin position="125"/>
        <end position="182"/>
    </location>
</feature>
<dbReference type="PROSITE" id="PS50897">
    <property type="entry name" value="CTLH"/>
    <property type="match status" value="1"/>
</dbReference>
<proteinExistence type="predicted"/>
<keyword evidence="6" id="KW-1185">Reference proteome</keyword>
<reference evidence="7" key="1">
    <citation type="submission" date="2017-02" db="UniProtKB">
        <authorList>
            <consortium name="WormBaseParasite"/>
        </authorList>
    </citation>
    <scope>IDENTIFICATION</scope>
</reference>
<evidence type="ECO:0000313" key="6">
    <source>
        <dbReference type="Proteomes" id="UP000321570"/>
    </source>
</evidence>
<dbReference type="SMART" id="SM00757">
    <property type="entry name" value="CRA"/>
    <property type="match status" value="1"/>
</dbReference>
<dbReference type="Proteomes" id="UP000321570">
    <property type="component" value="Unassembled WGS sequence"/>
</dbReference>
<dbReference type="InterPro" id="IPR006595">
    <property type="entry name" value="CTLH_C"/>
</dbReference>
<evidence type="ECO:0000259" key="2">
    <source>
        <dbReference type="PROSITE" id="PS50897"/>
    </source>
</evidence>
<dbReference type="InterPro" id="IPR050618">
    <property type="entry name" value="Ubq-SigPath_Reg"/>
</dbReference>
<dbReference type="EMBL" id="CABIJS010000155">
    <property type="protein sequence ID" value="VUZ45130.1"/>
    <property type="molecule type" value="Genomic_DNA"/>
</dbReference>
<feature type="region of interest" description="Disordered" evidence="1">
    <location>
        <begin position="37"/>
        <end position="114"/>
    </location>
</feature>
<feature type="region of interest" description="Disordered" evidence="1">
    <location>
        <begin position="470"/>
        <end position="494"/>
    </location>
</feature>
<feature type="compositionally biased region" description="Basic residues" evidence="1">
    <location>
        <begin position="521"/>
        <end position="530"/>
    </location>
</feature>
<dbReference type="InterPro" id="IPR013144">
    <property type="entry name" value="CRA_dom"/>
</dbReference>
<feature type="compositionally biased region" description="Low complexity" evidence="1">
    <location>
        <begin position="531"/>
        <end position="556"/>
    </location>
</feature>
<name>A0A0R3STX9_HYMDI</name>
<feature type="region of interest" description="Disordered" evidence="1">
    <location>
        <begin position="516"/>
        <end position="609"/>
    </location>
</feature>
<evidence type="ECO:0000313" key="4">
    <source>
        <dbReference type="EMBL" id="VUZ45130.1"/>
    </source>
</evidence>
<gene>
    <name evidence="3" type="ORF">HDID_LOCUS8900</name>
    <name evidence="4" type="ORF">WMSIL1_LOCUS5157</name>
</gene>
<reference evidence="3 5" key="2">
    <citation type="submission" date="2018-11" db="EMBL/GenBank/DDBJ databases">
        <authorList>
            <consortium name="Pathogen Informatics"/>
        </authorList>
    </citation>
    <scope>NUCLEOTIDE SEQUENCE [LARGE SCALE GENOMIC DNA]</scope>
</reference>
<protein>
    <submittedName>
        <fullName evidence="7">CTLH domain-containing protein</fullName>
    </submittedName>
</protein>
<dbReference type="STRING" id="6216.A0A0R3STX9"/>
<dbReference type="PANTHER" id="PTHR12864">
    <property type="entry name" value="RAN BINDING PROTEIN 9-RELATED"/>
    <property type="match status" value="1"/>
</dbReference>
<feature type="region of interest" description="Disordered" evidence="1">
    <location>
        <begin position="682"/>
        <end position="717"/>
    </location>
</feature>
<reference evidence="4 6" key="3">
    <citation type="submission" date="2019-07" db="EMBL/GenBank/DDBJ databases">
        <authorList>
            <person name="Jastrzebski P J."/>
            <person name="Paukszto L."/>
            <person name="Jastrzebski P J."/>
        </authorList>
    </citation>
    <scope>NUCLEOTIDE SEQUENCE [LARGE SCALE GENOMIC DNA]</scope>
    <source>
        <strain evidence="4 6">WMS-il1</strain>
    </source>
</reference>
<feature type="compositionally biased region" description="Polar residues" evidence="1">
    <location>
        <begin position="593"/>
        <end position="609"/>
    </location>
</feature>
<evidence type="ECO:0000313" key="3">
    <source>
        <dbReference type="EMBL" id="VDL61218.1"/>
    </source>
</evidence>
<feature type="compositionally biased region" description="Pro residues" evidence="1">
    <location>
        <begin position="694"/>
        <end position="704"/>
    </location>
</feature>
<sequence>MSVCLFLSFPLQHSSSQSPKLKRWARKWSLKELFKNPSSSFTQSIRRRKSQRLDSLESPMTEAEITPTTPDIKSMPSASESSSVFHPLSTPVEPTPEPFQSMPERGENENLECGGGSLWPETLEVAKRRIQLAELITQGRYVEAILQLNHDYANLVATMPSIIFMLKCRYFIELLFGNLRPPESENGFSTLSNFATPARINSASPKTDCKKNGKSLGTQKRPLICSPPDGSFSGIGSIRQTPAIRRKCENTNGSMNGSSINGGEEDCDIHLDCARQENGTVALLQTSRPTIQNGVALKEKRKILTAVPRSVVKSASLTSVDHDHGVPTQNGVVNHDDPPSFIVPDHNSVVMASNTMMENPLDLSRIVKMGRELRDTARELQSKNAFSIDQFTLLQDAFSLIAYENPYESPFADLMHPRHRKILADSVSNAILMNMGKARYSLLELGIGLLEEIVMDGQNGNRSGLYSNFPKPLHHRKPHNHTSTSSAGSTVTPSYTVSTSINIPSTSAIYATATVATSSSSRRHRHHHRSATSSLVVTSTTTTTSNTSTVSVGTRTPLPLLSNFPPPITASSSASSSSHLRHRSSSGRRLRNTIVQSSPRDIQGPSTSITVATGGVEEGSLNEVIVSGPGAGVDWPEEVTIATATVAASVADHEHAETEGGEVEEVLVFSEGGRRIRVDRYMPSGSSESQQTPSTPPPPPPPPQSIMGGGQNVRAGGSELAGFFHPILFVPH</sequence>
<feature type="compositionally biased region" description="Low complexity" evidence="1">
    <location>
        <begin position="683"/>
        <end position="693"/>
    </location>
</feature>
<evidence type="ECO:0000313" key="5">
    <source>
        <dbReference type="Proteomes" id="UP000274504"/>
    </source>
</evidence>
<dbReference type="WBParaSite" id="HDID_0000890201-mRNA-1">
    <property type="protein sequence ID" value="HDID_0000890201-mRNA-1"/>
    <property type="gene ID" value="HDID_0000890201"/>
</dbReference>
<feature type="compositionally biased region" description="Basic residues" evidence="1">
    <location>
        <begin position="579"/>
        <end position="591"/>
    </location>
</feature>
<accession>A0A0R3STX9</accession>
<dbReference type="EMBL" id="UYSG01011164">
    <property type="protein sequence ID" value="VDL61218.1"/>
    <property type="molecule type" value="Genomic_DNA"/>
</dbReference>
<dbReference type="AlphaFoldDB" id="A0A0R3STX9"/>
<feature type="compositionally biased region" description="Polar residues" evidence="1">
    <location>
        <begin position="66"/>
        <end position="84"/>
    </location>
</feature>
<evidence type="ECO:0000313" key="7">
    <source>
        <dbReference type="WBParaSite" id="HDID_0000890201-mRNA-1"/>
    </source>
</evidence>